<dbReference type="Proteomes" id="UP000034076">
    <property type="component" value="Unassembled WGS sequence"/>
</dbReference>
<evidence type="ECO:0000259" key="2">
    <source>
        <dbReference type="Pfam" id="PF00535"/>
    </source>
</evidence>
<feature type="transmembrane region" description="Helical" evidence="1">
    <location>
        <begin position="234"/>
        <end position="258"/>
    </location>
</feature>
<dbReference type="GO" id="GO:0016740">
    <property type="term" value="F:transferase activity"/>
    <property type="evidence" value="ECO:0007669"/>
    <property type="project" value="UniProtKB-KW"/>
</dbReference>
<reference evidence="3 4" key="1">
    <citation type="submission" date="2015-04" db="EMBL/GenBank/DDBJ databases">
        <title>Draft genome sequence of bacteremic isolate Catabacter hongkongensis type strain HKU16T.</title>
        <authorList>
            <person name="Lau S.K."/>
            <person name="Teng J.L."/>
            <person name="Huang Y."/>
            <person name="Curreem S.O."/>
            <person name="Tsui S.K."/>
            <person name="Woo P.C."/>
        </authorList>
    </citation>
    <scope>NUCLEOTIDE SEQUENCE [LARGE SCALE GENOMIC DNA]</scope>
    <source>
        <strain evidence="3 4">HKU16</strain>
    </source>
</reference>
<dbReference type="OrthoDB" id="9810303at2"/>
<accession>A0A0M2NDZ1</accession>
<keyword evidence="1" id="KW-1133">Transmembrane helix</keyword>
<dbReference type="PANTHER" id="PTHR48090">
    <property type="entry name" value="UNDECAPRENYL-PHOSPHATE 4-DEOXY-4-FORMAMIDO-L-ARABINOSE TRANSFERASE-RELATED"/>
    <property type="match status" value="1"/>
</dbReference>
<evidence type="ECO:0000313" key="3">
    <source>
        <dbReference type="EMBL" id="KKI50403.1"/>
    </source>
</evidence>
<dbReference type="SUPFAM" id="SSF53448">
    <property type="entry name" value="Nucleotide-diphospho-sugar transferases"/>
    <property type="match status" value="1"/>
</dbReference>
<protein>
    <submittedName>
        <fullName evidence="3">Glycosyltransferase</fullName>
    </submittedName>
</protein>
<feature type="domain" description="Glycosyltransferase 2-like" evidence="2">
    <location>
        <begin position="7"/>
        <end position="165"/>
    </location>
</feature>
<dbReference type="RefSeq" id="WP_046444249.1">
    <property type="nucleotide sequence ID" value="NZ_LAYJ01000112.1"/>
</dbReference>
<evidence type="ECO:0000313" key="4">
    <source>
        <dbReference type="Proteomes" id="UP000034076"/>
    </source>
</evidence>
<gene>
    <name evidence="3" type="ORF">CHK_2466</name>
</gene>
<dbReference type="InterPro" id="IPR001173">
    <property type="entry name" value="Glyco_trans_2-like"/>
</dbReference>
<feature type="transmembrane region" description="Helical" evidence="1">
    <location>
        <begin position="270"/>
        <end position="288"/>
    </location>
</feature>
<dbReference type="STRING" id="270498.CHK_2466"/>
<keyword evidence="4" id="KW-1185">Reference proteome</keyword>
<dbReference type="PATRIC" id="fig|270498.16.peg.2216"/>
<keyword evidence="3" id="KW-0808">Transferase</keyword>
<dbReference type="InterPro" id="IPR029044">
    <property type="entry name" value="Nucleotide-diphossugar_trans"/>
</dbReference>
<dbReference type="EMBL" id="LAYJ01000112">
    <property type="protein sequence ID" value="KKI50403.1"/>
    <property type="molecule type" value="Genomic_DNA"/>
</dbReference>
<dbReference type="Pfam" id="PF00535">
    <property type="entry name" value="Glycos_transf_2"/>
    <property type="match status" value="1"/>
</dbReference>
<dbReference type="AlphaFoldDB" id="A0A0M2NDZ1"/>
<keyword evidence="1" id="KW-0472">Membrane</keyword>
<evidence type="ECO:0000256" key="1">
    <source>
        <dbReference type="SAM" id="Phobius"/>
    </source>
</evidence>
<proteinExistence type="predicted"/>
<name>A0A0M2NDZ1_9FIRM</name>
<organism evidence="3 4">
    <name type="scientific">Christensenella hongkongensis</name>
    <dbReference type="NCBI Taxonomy" id="270498"/>
    <lineage>
        <taxon>Bacteria</taxon>
        <taxon>Bacillati</taxon>
        <taxon>Bacillota</taxon>
        <taxon>Clostridia</taxon>
        <taxon>Christensenellales</taxon>
        <taxon>Christensenellaceae</taxon>
        <taxon>Christensenella</taxon>
    </lineage>
</organism>
<dbReference type="InterPro" id="IPR050256">
    <property type="entry name" value="Glycosyltransferase_2"/>
</dbReference>
<keyword evidence="1" id="KW-0812">Transmembrane</keyword>
<dbReference type="Gene3D" id="3.90.550.10">
    <property type="entry name" value="Spore Coat Polysaccharide Biosynthesis Protein SpsA, Chain A"/>
    <property type="match status" value="1"/>
</dbReference>
<sequence length="328" mass="37233">MKLIIQIPCYNEEKTLKQTIADLPKKIDGIDTIEYLIVDDGSTDKTVEVAKELGVHHIVSFKQNKGLAFGFVAGMDECLHLGADIIVNTDADNQYYGGDIPKLVLPILENRADIVIGERPISEIEHFSKKKKRFQKIGSWVVRVASKSNVPDAPSGFRAYSREAALRINVVNEYTYTLETIIQAGRNKMAMVSVPIRTNAETRKSRLFKSMWSYMKRSASVIIRSFMMYKPLKFFGVLGLIFLTAGLIFGIRFMFFYIQGLSEEYIKSMVIAAVLVVLAIIIFVFGLLSDIIASNRKLLEDIQYRVRKMECQEEPRKEEQTGYNGESQ</sequence>
<dbReference type="PANTHER" id="PTHR48090:SF7">
    <property type="entry name" value="RFBJ PROTEIN"/>
    <property type="match status" value="1"/>
</dbReference>
<dbReference type="CDD" id="cd04179">
    <property type="entry name" value="DPM_DPG-synthase_like"/>
    <property type="match status" value="1"/>
</dbReference>
<comment type="caution">
    <text evidence="3">The sequence shown here is derived from an EMBL/GenBank/DDBJ whole genome shotgun (WGS) entry which is preliminary data.</text>
</comment>